<keyword evidence="1" id="KW-0812">Transmembrane</keyword>
<dbReference type="Proteomes" id="UP000010433">
    <property type="component" value="Unassembled WGS sequence"/>
</dbReference>
<feature type="transmembrane region" description="Helical" evidence="1">
    <location>
        <begin position="6"/>
        <end position="26"/>
    </location>
</feature>
<keyword evidence="1" id="KW-0472">Membrane</keyword>
<organism evidence="2 3">
    <name type="scientific">Hoylesella saccharolytica F0055</name>
    <dbReference type="NCBI Taxonomy" id="1127699"/>
    <lineage>
        <taxon>Bacteria</taxon>
        <taxon>Pseudomonadati</taxon>
        <taxon>Bacteroidota</taxon>
        <taxon>Bacteroidia</taxon>
        <taxon>Bacteroidales</taxon>
        <taxon>Prevotellaceae</taxon>
        <taxon>Hoylesella</taxon>
    </lineage>
</organism>
<keyword evidence="3" id="KW-1185">Reference proteome</keyword>
<proteinExistence type="predicted"/>
<dbReference type="HOGENOM" id="CLU_1239239_0_0_10"/>
<evidence type="ECO:0000313" key="3">
    <source>
        <dbReference type="Proteomes" id="UP000010433"/>
    </source>
</evidence>
<dbReference type="STRING" id="1127699.HMPREF9151_00828"/>
<protein>
    <submittedName>
        <fullName evidence="2">Uncharacterized protein</fullName>
    </submittedName>
</protein>
<reference evidence="2 3" key="1">
    <citation type="submission" date="2012-05" db="EMBL/GenBank/DDBJ databases">
        <authorList>
            <person name="Weinstock G."/>
            <person name="Sodergren E."/>
            <person name="Lobos E.A."/>
            <person name="Fulton L."/>
            <person name="Fulton R."/>
            <person name="Courtney L."/>
            <person name="Fronick C."/>
            <person name="O'Laughlin M."/>
            <person name="Godfrey J."/>
            <person name="Wilson R.M."/>
            <person name="Miner T."/>
            <person name="Farmer C."/>
            <person name="Delehaunty K."/>
            <person name="Cordes M."/>
            <person name="Minx P."/>
            <person name="Tomlinson C."/>
            <person name="Chen J."/>
            <person name="Wollam A."/>
            <person name="Pepin K.H."/>
            <person name="Bhonagiri V."/>
            <person name="Zhang X."/>
            <person name="Suruliraj S."/>
            <person name="Warren W."/>
            <person name="Mitreva M."/>
            <person name="Mardis E.R."/>
            <person name="Wilson R.K."/>
        </authorList>
    </citation>
    <scope>NUCLEOTIDE SEQUENCE [LARGE SCALE GENOMIC DNA]</scope>
    <source>
        <strain evidence="2 3">F0055</strain>
    </source>
</reference>
<gene>
    <name evidence="2" type="ORF">HMPREF9151_00828</name>
</gene>
<evidence type="ECO:0000313" key="2">
    <source>
        <dbReference type="EMBL" id="EKY02084.1"/>
    </source>
</evidence>
<name>L1NF01_9BACT</name>
<keyword evidence="1" id="KW-1133">Transmembrane helix</keyword>
<dbReference type="PATRIC" id="fig|1127699.3.peg.765"/>
<dbReference type="EMBL" id="AMEP01000056">
    <property type="protein sequence ID" value="EKY02084.1"/>
    <property type="molecule type" value="Genomic_DNA"/>
</dbReference>
<evidence type="ECO:0000256" key="1">
    <source>
        <dbReference type="SAM" id="Phobius"/>
    </source>
</evidence>
<sequence>MQSSSILLIVALVILMVVVLGLNFYFMSKKGPTIEEIEKAAEAFSEADMMRLYNGKNAEYKKILADRKILALGYERHLITDEERRKDERKDLLKTALTLGYVKFDTVEVATPLVLADDGLHLFILDAYQQLEEHLLFDNEKLSLAKLEKYTGSVKKDVHTPEERLYTLSIPTDSGMFRINLSTASYPTAEKLSSTLPKDRIAFYAAGYYFLKMLGTQYPNLAL</sequence>
<accession>L1NF01</accession>
<dbReference type="AlphaFoldDB" id="L1NF01"/>
<comment type="caution">
    <text evidence="2">The sequence shown here is derived from an EMBL/GenBank/DDBJ whole genome shotgun (WGS) entry which is preliminary data.</text>
</comment>